<keyword evidence="3" id="KW-1185">Reference proteome</keyword>
<evidence type="ECO:0000313" key="3">
    <source>
        <dbReference type="Proteomes" id="UP001249851"/>
    </source>
</evidence>
<reference evidence="2" key="1">
    <citation type="journal article" date="2023" name="G3 (Bethesda)">
        <title>Whole genome assembly and annotation of the endangered Caribbean coral Acropora cervicornis.</title>
        <authorList>
            <person name="Selwyn J.D."/>
            <person name="Vollmer S.V."/>
        </authorList>
    </citation>
    <scope>NUCLEOTIDE SEQUENCE</scope>
    <source>
        <strain evidence="2">K2</strain>
    </source>
</reference>
<comment type="caution">
    <text evidence="2">The sequence shown here is derived from an EMBL/GenBank/DDBJ whole genome shotgun (WGS) entry which is preliminary data.</text>
</comment>
<evidence type="ECO:0000256" key="1">
    <source>
        <dbReference type="SAM" id="SignalP"/>
    </source>
</evidence>
<organism evidence="2 3">
    <name type="scientific">Acropora cervicornis</name>
    <name type="common">Staghorn coral</name>
    <dbReference type="NCBI Taxonomy" id="6130"/>
    <lineage>
        <taxon>Eukaryota</taxon>
        <taxon>Metazoa</taxon>
        <taxon>Cnidaria</taxon>
        <taxon>Anthozoa</taxon>
        <taxon>Hexacorallia</taxon>
        <taxon>Scleractinia</taxon>
        <taxon>Astrocoeniina</taxon>
        <taxon>Acroporidae</taxon>
        <taxon>Acropora</taxon>
    </lineage>
</organism>
<evidence type="ECO:0000313" key="2">
    <source>
        <dbReference type="EMBL" id="KAK2563817.1"/>
    </source>
</evidence>
<accession>A0AAD9QM82</accession>
<reference evidence="2" key="2">
    <citation type="journal article" date="2023" name="Science">
        <title>Genomic signatures of disease resistance in endangered staghorn corals.</title>
        <authorList>
            <person name="Vollmer S.V."/>
            <person name="Selwyn J.D."/>
            <person name="Despard B.A."/>
            <person name="Roesel C.L."/>
        </authorList>
    </citation>
    <scope>NUCLEOTIDE SEQUENCE</scope>
    <source>
        <strain evidence="2">K2</strain>
    </source>
</reference>
<feature type="signal peptide" evidence="1">
    <location>
        <begin position="1"/>
        <end position="25"/>
    </location>
</feature>
<gene>
    <name evidence="2" type="ORF">P5673_012821</name>
</gene>
<sequence length="204" mass="23153">MAILSSIIRLTIMLPVLFLANSIQAKLHDGKVDEKIPINKTEMGKNIEEKTSQAIKKLENQFKATFMAYTSENKTAGETHPNLERTFRSLNVREKRSKGSWGSCKPLCKQRCLPTCNLVCCIAPPYNVPMKTVKKLEKQLGRAYARKKSDIKKPSVHKEITSKMHEAEKKRKGDKTVRSRCDTNCKKACLPSCNFKCCIVPKEH</sequence>
<keyword evidence="1" id="KW-0732">Signal</keyword>
<dbReference type="Proteomes" id="UP001249851">
    <property type="component" value="Unassembled WGS sequence"/>
</dbReference>
<name>A0AAD9QM82_ACRCE</name>
<dbReference type="AlphaFoldDB" id="A0AAD9QM82"/>
<proteinExistence type="predicted"/>
<feature type="chain" id="PRO_5042163339" evidence="1">
    <location>
        <begin position="26"/>
        <end position="204"/>
    </location>
</feature>
<dbReference type="EMBL" id="JARQWQ010000024">
    <property type="protein sequence ID" value="KAK2563817.1"/>
    <property type="molecule type" value="Genomic_DNA"/>
</dbReference>
<protein>
    <submittedName>
        <fullName evidence="2">Uncharacterized protein</fullName>
    </submittedName>
</protein>